<sequence length="122" mass="13888">MTPPQVFRALTQLGVTTLVDTITAIEAGNVVYQPQDLTQATDATRQRARLEAYLDFQHDDAAMIDRRRRAFLSQDMAFVSRRKSNNRFTRCWMSKRGWVISAANLASGAVTIGERVYLRAHR</sequence>
<reference evidence="1 2" key="1">
    <citation type="submission" date="2018-01" db="EMBL/GenBank/DDBJ databases">
        <title>The complete genome sequence of Chromatium okenii LaCa, a purple sulfur bacterium with a turbulent life.</title>
        <authorList>
            <person name="Luedin S.M."/>
            <person name="Liechti N."/>
            <person name="Storelli N."/>
            <person name="Danza F."/>
            <person name="Wittwer M."/>
            <person name="Pothier J.F."/>
            <person name="Tonolla M.A."/>
        </authorList>
    </citation>
    <scope>NUCLEOTIDE SEQUENCE [LARGE SCALE GENOMIC DNA]</scope>
    <source>
        <strain evidence="1 2">LaCa</strain>
    </source>
</reference>
<evidence type="ECO:0000313" key="1">
    <source>
        <dbReference type="EMBL" id="PQJ96515.1"/>
    </source>
</evidence>
<name>A0A2S7XS25_9GAMM</name>
<gene>
    <name evidence="1" type="ORF">CXB77_06655</name>
</gene>
<evidence type="ECO:0000313" key="2">
    <source>
        <dbReference type="Proteomes" id="UP000239936"/>
    </source>
</evidence>
<dbReference type="AlphaFoldDB" id="A0A2S7XS25"/>
<dbReference type="EMBL" id="PPGH01000034">
    <property type="protein sequence ID" value="PQJ96515.1"/>
    <property type="molecule type" value="Genomic_DNA"/>
</dbReference>
<keyword evidence="2" id="KW-1185">Reference proteome</keyword>
<protein>
    <submittedName>
        <fullName evidence="1">Uncharacterized protein</fullName>
    </submittedName>
</protein>
<comment type="caution">
    <text evidence="1">The sequence shown here is derived from an EMBL/GenBank/DDBJ whole genome shotgun (WGS) entry which is preliminary data.</text>
</comment>
<proteinExistence type="predicted"/>
<accession>A0A2S7XS25</accession>
<dbReference type="Gene3D" id="3.40.50.12230">
    <property type="match status" value="1"/>
</dbReference>
<dbReference type="Proteomes" id="UP000239936">
    <property type="component" value="Unassembled WGS sequence"/>
</dbReference>
<organism evidence="1 2">
    <name type="scientific">Chromatium okenii</name>
    <dbReference type="NCBI Taxonomy" id="61644"/>
    <lineage>
        <taxon>Bacteria</taxon>
        <taxon>Pseudomonadati</taxon>
        <taxon>Pseudomonadota</taxon>
        <taxon>Gammaproteobacteria</taxon>
        <taxon>Chromatiales</taxon>
        <taxon>Chromatiaceae</taxon>
        <taxon>Chromatium</taxon>
    </lineage>
</organism>